<organism evidence="1 2">
    <name type="scientific">Stachybotrys chlorohalonatus (strain IBT 40285)</name>
    <dbReference type="NCBI Taxonomy" id="1283841"/>
    <lineage>
        <taxon>Eukaryota</taxon>
        <taxon>Fungi</taxon>
        <taxon>Dikarya</taxon>
        <taxon>Ascomycota</taxon>
        <taxon>Pezizomycotina</taxon>
        <taxon>Sordariomycetes</taxon>
        <taxon>Hypocreomycetidae</taxon>
        <taxon>Hypocreales</taxon>
        <taxon>Stachybotryaceae</taxon>
        <taxon>Stachybotrys</taxon>
    </lineage>
</organism>
<protein>
    <recommendedName>
        <fullName evidence="3">Glycoside hydrolase family 71 protein</fullName>
    </recommendedName>
</protein>
<keyword evidence="2" id="KW-1185">Reference proteome</keyword>
<evidence type="ECO:0000313" key="2">
    <source>
        <dbReference type="Proteomes" id="UP000028524"/>
    </source>
</evidence>
<dbReference type="GO" id="GO:0051118">
    <property type="term" value="F:glucan endo-1,3-alpha-glucosidase activity"/>
    <property type="evidence" value="ECO:0007669"/>
    <property type="project" value="InterPro"/>
</dbReference>
<evidence type="ECO:0000313" key="1">
    <source>
        <dbReference type="EMBL" id="KFA68101.1"/>
    </source>
</evidence>
<dbReference type="HOGENOM" id="CLU_019141_1_0_1"/>
<dbReference type="EMBL" id="KL660000">
    <property type="protein sequence ID" value="KFA68101.1"/>
    <property type="molecule type" value="Genomic_DNA"/>
</dbReference>
<dbReference type="Gene3D" id="3.20.20.80">
    <property type="entry name" value="Glycosidases"/>
    <property type="match status" value="1"/>
</dbReference>
<evidence type="ECO:0008006" key="3">
    <source>
        <dbReference type="Google" id="ProtNLM"/>
    </source>
</evidence>
<dbReference type="InterPro" id="IPR005197">
    <property type="entry name" value="Glyco_hydro_71"/>
</dbReference>
<gene>
    <name evidence="1" type="ORF">S40285_02551</name>
</gene>
<dbReference type="STRING" id="1283841.A0A084QVW6"/>
<proteinExistence type="predicted"/>
<dbReference type="CDD" id="cd11577">
    <property type="entry name" value="GH71"/>
    <property type="match status" value="1"/>
</dbReference>
<dbReference type="InParanoid" id="A0A084QVW6"/>
<accession>A0A084QVW6</accession>
<dbReference type="AlphaFoldDB" id="A0A084QVW6"/>
<dbReference type="OrthoDB" id="1046782at2759"/>
<dbReference type="Pfam" id="PF03659">
    <property type="entry name" value="Glyco_hydro_71"/>
    <property type="match status" value="1"/>
</dbReference>
<dbReference type="Proteomes" id="UP000028524">
    <property type="component" value="Unassembled WGS sequence"/>
</dbReference>
<reference evidence="1 2" key="1">
    <citation type="journal article" date="2014" name="BMC Genomics">
        <title>Comparative genome sequencing reveals chemotype-specific gene clusters in the toxigenic black mold Stachybotrys.</title>
        <authorList>
            <person name="Semeiks J."/>
            <person name="Borek D."/>
            <person name="Otwinowski Z."/>
            <person name="Grishin N.V."/>
        </authorList>
    </citation>
    <scope>NUCLEOTIDE SEQUENCE [LARGE SCALE GENOMIC DNA]</scope>
    <source>
        <strain evidence="1 2">IBT 40285</strain>
    </source>
</reference>
<sequence length="399" mass="42953">MARQVFAHYMVGLTSTQTPAQWSKEINDAQAVGIDGFALNIGPNDSWTLTQLHSAYSAAEAAGFGLFISFDMAVGDWAPQTVVDLVNTFAPSSAQVRVNGLPLVSTFEGPAWADNWQGVRDATGGIYLVPDWSSLGPHGVQARLDVIDGHFAWQAWPWPGETQKTTEEDLLYMGVLGDKSYMMGVSPWFYTNLPQYNKNWYFNGDSLWFDRWQQAIDLLPDFVQIITWNDFGESSYISDIEPSQIVAGANPYIDGFSHAAFRSVLPYFIAAYKAGSRDVAPPTPPQAIAYYRTTPLRAGPDGGTICGQSGRMSAVECSGDVVSVITVTVDATEIVVQVGARNETFGTAGGASFFSVPFGADTGGEVALYMDGRSVVGPAITNAVPATGYVNFNALAIGL</sequence>
<name>A0A084QVW6_STAC4</name>
<dbReference type="OMA" id="PHDAWRA"/>